<dbReference type="Proteomes" id="UP000219338">
    <property type="component" value="Unassembled WGS sequence"/>
</dbReference>
<name>A0A284RP38_ARMOS</name>
<feature type="transmembrane region" description="Helical" evidence="1">
    <location>
        <begin position="12"/>
        <end position="31"/>
    </location>
</feature>
<keyword evidence="1" id="KW-0472">Membrane</keyword>
<sequence length="362" mass="38777">MNKKIHTHLEVYDGILILGLFPGMLFLAPPFPNCMLPRLPGILFLGPPLTPSTFAFPPAPKLDRTRPPPSPPTKLLLDPAVESAVVGPALLAANLATTVVRDILGLRPDRLRFKVPFEDWDGTVKGWLNIFLGAMPCSSSCKSGSVLSGTPRNGTFSFSPRASVGFVCLDTPTADGRKGHVEATEGRLMEPRATEVREEFRADAGERAVVELSDPLAVELRVLAATEESRVPEDMEDVRAVELIDEVRAAEVLAVEDNDEFLAGTGGRPVVLVIEPLVDDKLPLVVTLNAVAVGGRSPLEGPTLDVEFMDTFLWLVVVGGPIALVDEMEVVGAETFLLAGTKELCEFVGAETLREGAAVAVL</sequence>
<keyword evidence="1" id="KW-0812">Transmembrane</keyword>
<gene>
    <name evidence="2" type="ORF">ARMOST_13897</name>
</gene>
<evidence type="ECO:0000313" key="2">
    <source>
        <dbReference type="EMBL" id="SJL10511.1"/>
    </source>
</evidence>
<dbReference type="EMBL" id="FUEG01000012">
    <property type="protein sequence ID" value="SJL10511.1"/>
    <property type="molecule type" value="Genomic_DNA"/>
</dbReference>
<organism evidence="2 3">
    <name type="scientific">Armillaria ostoyae</name>
    <name type="common">Armillaria root rot fungus</name>
    <dbReference type="NCBI Taxonomy" id="47428"/>
    <lineage>
        <taxon>Eukaryota</taxon>
        <taxon>Fungi</taxon>
        <taxon>Dikarya</taxon>
        <taxon>Basidiomycota</taxon>
        <taxon>Agaricomycotina</taxon>
        <taxon>Agaricomycetes</taxon>
        <taxon>Agaricomycetidae</taxon>
        <taxon>Agaricales</taxon>
        <taxon>Marasmiineae</taxon>
        <taxon>Physalacriaceae</taxon>
        <taxon>Armillaria</taxon>
    </lineage>
</organism>
<evidence type="ECO:0000313" key="3">
    <source>
        <dbReference type="Proteomes" id="UP000219338"/>
    </source>
</evidence>
<dbReference type="AlphaFoldDB" id="A0A284RP38"/>
<keyword evidence="1" id="KW-1133">Transmembrane helix</keyword>
<evidence type="ECO:0000256" key="1">
    <source>
        <dbReference type="SAM" id="Phobius"/>
    </source>
</evidence>
<proteinExistence type="predicted"/>
<keyword evidence="3" id="KW-1185">Reference proteome</keyword>
<protein>
    <submittedName>
        <fullName evidence="2">Uncharacterized protein</fullName>
    </submittedName>
</protein>
<reference evidence="3" key="1">
    <citation type="journal article" date="2017" name="Nat. Ecol. Evol.">
        <title>Genome expansion and lineage-specific genetic innovations in the forest pathogenic fungi Armillaria.</title>
        <authorList>
            <person name="Sipos G."/>
            <person name="Prasanna A.N."/>
            <person name="Walter M.C."/>
            <person name="O'Connor E."/>
            <person name="Balint B."/>
            <person name="Krizsan K."/>
            <person name="Kiss B."/>
            <person name="Hess J."/>
            <person name="Varga T."/>
            <person name="Slot J."/>
            <person name="Riley R."/>
            <person name="Boka B."/>
            <person name="Rigling D."/>
            <person name="Barry K."/>
            <person name="Lee J."/>
            <person name="Mihaltcheva S."/>
            <person name="LaButti K."/>
            <person name="Lipzen A."/>
            <person name="Waldron R."/>
            <person name="Moloney N.M."/>
            <person name="Sperisen C."/>
            <person name="Kredics L."/>
            <person name="Vagvoelgyi C."/>
            <person name="Patrignani A."/>
            <person name="Fitzpatrick D."/>
            <person name="Nagy I."/>
            <person name="Doyle S."/>
            <person name="Anderson J.B."/>
            <person name="Grigoriev I.V."/>
            <person name="Gueldener U."/>
            <person name="Muensterkoetter M."/>
            <person name="Nagy L.G."/>
        </authorList>
    </citation>
    <scope>NUCLEOTIDE SEQUENCE [LARGE SCALE GENOMIC DNA]</scope>
    <source>
        <strain evidence="3">C18/9</strain>
    </source>
</reference>
<accession>A0A284RP38</accession>